<sequence length="111" mass="11939">MSESVETAFVAELIRAANQIDKLTDHEVKLLLFRAIVTARDLREAVGIPGSGTPEDAVVRLYEIAEDVDQVSPAARTGALLEAAGLIRDLRIVVESGTKLALWQPASDLVT</sequence>
<dbReference type="KEGG" id="rei:IE4771_CH02968"/>
<dbReference type="Proteomes" id="UP000027180">
    <property type="component" value="Chromosome"/>
</dbReference>
<dbReference type="RefSeq" id="WP_038689967.1">
    <property type="nucleotide sequence ID" value="NZ_CP006986.1"/>
</dbReference>
<dbReference type="AlphaFoldDB" id="A0A060I2M1"/>
<dbReference type="OrthoDB" id="8373752at2"/>
<gene>
    <name evidence="1" type="ORF">IE4771_CH02968</name>
</gene>
<dbReference type="EMBL" id="CP006986">
    <property type="protein sequence ID" value="AIC28062.1"/>
    <property type="molecule type" value="Genomic_DNA"/>
</dbReference>
<evidence type="ECO:0000313" key="2">
    <source>
        <dbReference type="Proteomes" id="UP000027180"/>
    </source>
</evidence>
<reference evidence="1 2" key="1">
    <citation type="submission" date="2013-12" db="EMBL/GenBank/DDBJ databases">
        <title>Complete genome sequence of Rhizobium etli bv. mimosae IE4771.</title>
        <authorList>
            <person name="Bustos P."/>
            <person name="Santamaria R.I."/>
            <person name="Lozano L."/>
            <person name="Ormeno-Orrillo E."/>
            <person name="Rogel M.A."/>
            <person name="Romero D."/>
            <person name="Cevallos M.A."/>
            <person name="Martinez-Romero E."/>
            <person name="Gonzalez V."/>
        </authorList>
    </citation>
    <scope>NUCLEOTIDE SEQUENCE [LARGE SCALE GENOMIC DNA]</scope>
    <source>
        <strain evidence="1 2">IE4771</strain>
    </source>
</reference>
<dbReference type="HOGENOM" id="CLU_2233647_0_0_5"/>
<protein>
    <submittedName>
        <fullName evidence="1">Uncharacterized protein</fullName>
    </submittedName>
</protein>
<name>A0A060I2M1_RHIET</name>
<evidence type="ECO:0000313" key="1">
    <source>
        <dbReference type="EMBL" id="AIC28062.1"/>
    </source>
</evidence>
<accession>A0A060I2M1</accession>
<organism evidence="1 2">
    <name type="scientific">Rhizobium etli bv. mimosae str. IE4771</name>
    <dbReference type="NCBI Taxonomy" id="1432050"/>
    <lineage>
        <taxon>Bacteria</taxon>
        <taxon>Pseudomonadati</taxon>
        <taxon>Pseudomonadota</taxon>
        <taxon>Alphaproteobacteria</taxon>
        <taxon>Hyphomicrobiales</taxon>
        <taxon>Rhizobiaceae</taxon>
        <taxon>Rhizobium/Agrobacterium group</taxon>
        <taxon>Rhizobium</taxon>
    </lineage>
</organism>
<proteinExistence type="predicted"/>